<name>A0ACB7VG10_DIOAL</name>
<accession>A0ACB7VG10</accession>
<keyword evidence="2" id="KW-1185">Reference proteome</keyword>
<sequence>MNQYPREIAFMHGNMQHRAILIDNTQEQLNNNNNGFSNCFVCHQPAMSKPFYILDNTGFIIHASCTVITSARTIAGEHNRNIFPSHPPHPPHPPFNLHHQPPQYMSHYHSPPPNYNYLNGNFNAPYPPPYFNLHQQPPQCINYSYSAPPPHYVNCSNAFYPPPYPHYVVYPPPPPPQNIHNNHHHGYGGMLGMLGTSVFGNLIEAFFDSMLNF</sequence>
<evidence type="ECO:0000313" key="2">
    <source>
        <dbReference type="Proteomes" id="UP000827976"/>
    </source>
</evidence>
<dbReference type="Proteomes" id="UP000827976">
    <property type="component" value="Chromosome 9"/>
</dbReference>
<evidence type="ECO:0000313" key="1">
    <source>
        <dbReference type="EMBL" id="KAH7672804.1"/>
    </source>
</evidence>
<protein>
    <submittedName>
        <fullName evidence="1">Uncharacterized protein</fullName>
    </submittedName>
</protein>
<dbReference type="EMBL" id="CM037019">
    <property type="protein sequence ID" value="KAH7672804.1"/>
    <property type="molecule type" value="Genomic_DNA"/>
</dbReference>
<proteinExistence type="predicted"/>
<organism evidence="1 2">
    <name type="scientific">Dioscorea alata</name>
    <name type="common">Purple yam</name>
    <dbReference type="NCBI Taxonomy" id="55571"/>
    <lineage>
        <taxon>Eukaryota</taxon>
        <taxon>Viridiplantae</taxon>
        <taxon>Streptophyta</taxon>
        <taxon>Embryophyta</taxon>
        <taxon>Tracheophyta</taxon>
        <taxon>Spermatophyta</taxon>
        <taxon>Magnoliopsida</taxon>
        <taxon>Liliopsida</taxon>
        <taxon>Dioscoreales</taxon>
        <taxon>Dioscoreaceae</taxon>
        <taxon>Dioscorea</taxon>
    </lineage>
</organism>
<reference evidence="2" key="1">
    <citation type="journal article" date="2022" name="Nat. Commun.">
        <title>Chromosome evolution and the genetic basis of agronomically important traits in greater yam.</title>
        <authorList>
            <person name="Bredeson J.V."/>
            <person name="Lyons J.B."/>
            <person name="Oniyinde I.O."/>
            <person name="Okereke N.R."/>
            <person name="Kolade O."/>
            <person name="Nnabue I."/>
            <person name="Nwadili C.O."/>
            <person name="Hribova E."/>
            <person name="Parker M."/>
            <person name="Nwogha J."/>
            <person name="Shu S."/>
            <person name="Carlson J."/>
            <person name="Kariba R."/>
            <person name="Muthemba S."/>
            <person name="Knop K."/>
            <person name="Barton G.J."/>
            <person name="Sherwood A.V."/>
            <person name="Lopez-Montes A."/>
            <person name="Asiedu R."/>
            <person name="Jamnadass R."/>
            <person name="Muchugi A."/>
            <person name="Goodstein D."/>
            <person name="Egesi C.N."/>
            <person name="Featherston J."/>
            <person name="Asfaw A."/>
            <person name="Simpson G.G."/>
            <person name="Dolezel J."/>
            <person name="Hendre P.S."/>
            <person name="Van Deynze A."/>
            <person name="Kumar P.L."/>
            <person name="Obidiegwu J.E."/>
            <person name="Bhattacharjee R."/>
            <person name="Rokhsar D.S."/>
        </authorList>
    </citation>
    <scope>NUCLEOTIDE SEQUENCE [LARGE SCALE GENOMIC DNA]</scope>
    <source>
        <strain evidence="2">cv. TDa95/00328</strain>
    </source>
</reference>
<comment type="caution">
    <text evidence="1">The sequence shown here is derived from an EMBL/GenBank/DDBJ whole genome shotgun (WGS) entry which is preliminary data.</text>
</comment>
<gene>
    <name evidence="1" type="ORF">IHE45_09G081200</name>
</gene>